<dbReference type="RefSeq" id="WP_139332771.1">
    <property type="nucleotide sequence ID" value="NZ_FTOA01000002.1"/>
</dbReference>
<sequence length="76" mass="8056">MRPSFSDLDRIDIKRCEQADPTAVGRSGTSVSMGSAVSLSHGSRFRQMLTRPRLEVTCDLAGDPRASTGAKTGTGT</sequence>
<proteinExistence type="predicted"/>
<feature type="compositionally biased region" description="Polar residues" evidence="1">
    <location>
        <begin position="27"/>
        <end position="41"/>
    </location>
</feature>
<reference evidence="2 3" key="1">
    <citation type="submission" date="2017-01" db="EMBL/GenBank/DDBJ databases">
        <authorList>
            <person name="Mah S.A."/>
            <person name="Swanson W.J."/>
            <person name="Moy G.W."/>
            <person name="Vacquier V.D."/>
        </authorList>
    </citation>
    <scope>NUCLEOTIDE SEQUENCE [LARGE SCALE GENOMIC DNA]</scope>
    <source>
        <strain evidence="2 3">DSM 11589</strain>
    </source>
</reference>
<dbReference type="EMBL" id="FTOA01000002">
    <property type="protein sequence ID" value="SIS48386.1"/>
    <property type="molecule type" value="Genomic_DNA"/>
</dbReference>
<dbReference type="Proteomes" id="UP000185678">
    <property type="component" value="Unassembled WGS sequence"/>
</dbReference>
<gene>
    <name evidence="2" type="ORF">SAMN05421779_102229</name>
</gene>
<evidence type="ECO:0000313" key="3">
    <source>
        <dbReference type="Proteomes" id="UP000185678"/>
    </source>
</evidence>
<feature type="region of interest" description="Disordered" evidence="1">
    <location>
        <begin position="20"/>
        <end position="44"/>
    </location>
</feature>
<protein>
    <submittedName>
        <fullName evidence="2">Uncharacterized protein</fullName>
    </submittedName>
</protein>
<evidence type="ECO:0000313" key="2">
    <source>
        <dbReference type="EMBL" id="SIS48386.1"/>
    </source>
</evidence>
<accession>A0A1N7JGL9</accession>
<keyword evidence="3" id="KW-1185">Reference proteome</keyword>
<organism evidence="2 3">
    <name type="scientific">Insolitispirillum peregrinum</name>
    <dbReference type="NCBI Taxonomy" id="80876"/>
    <lineage>
        <taxon>Bacteria</taxon>
        <taxon>Pseudomonadati</taxon>
        <taxon>Pseudomonadota</taxon>
        <taxon>Alphaproteobacteria</taxon>
        <taxon>Rhodospirillales</taxon>
        <taxon>Novispirillaceae</taxon>
        <taxon>Insolitispirillum</taxon>
    </lineage>
</organism>
<dbReference type="AlphaFoldDB" id="A0A1N7JGL9"/>
<name>A0A1N7JGL9_9PROT</name>
<evidence type="ECO:0000256" key="1">
    <source>
        <dbReference type="SAM" id="MobiDB-lite"/>
    </source>
</evidence>